<dbReference type="CDD" id="cd01167">
    <property type="entry name" value="bac_FRK"/>
    <property type="match status" value="1"/>
</dbReference>
<keyword evidence="5" id="KW-0067">ATP-binding</keyword>
<dbReference type="InterPro" id="IPR011611">
    <property type="entry name" value="PfkB_dom"/>
</dbReference>
<reference evidence="7 8" key="1">
    <citation type="submission" date="2018-08" db="EMBL/GenBank/DDBJ databases">
        <title>Flavobacterium tibetense sp. nov., isolated from a wetland YonghuCo on Tibetan Plateau.</title>
        <authorList>
            <person name="Phurbu D."/>
            <person name="Lu H."/>
            <person name="Xing P."/>
        </authorList>
    </citation>
    <scope>NUCLEOTIDE SEQUENCE [LARGE SCALE GENOMIC DNA]</scope>
    <source>
        <strain evidence="7 8">DJC</strain>
    </source>
</reference>
<feature type="domain" description="Carbohydrate kinase PfkB" evidence="6">
    <location>
        <begin position="2"/>
        <end position="302"/>
    </location>
</feature>
<evidence type="ECO:0000313" key="8">
    <source>
        <dbReference type="Proteomes" id="UP000284547"/>
    </source>
</evidence>
<proteinExistence type="inferred from homology"/>
<dbReference type="Gene3D" id="3.40.1190.20">
    <property type="match status" value="1"/>
</dbReference>
<accession>A0A411Z7H6</accession>
<dbReference type="PANTHER" id="PTHR43085">
    <property type="entry name" value="HEXOKINASE FAMILY MEMBER"/>
    <property type="match status" value="1"/>
</dbReference>
<dbReference type="InterPro" id="IPR050306">
    <property type="entry name" value="PfkB_Carbo_kinase"/>
</dbReference>
<dbReference type="GO" id="GO:0005524">
    <property type="term" value="F:ATP binding"/>
    <property type="evidence" value="ECO:0007669"/>
    <property type="project" value="UniProtKB-KW"/>
</dbReference>
<dbReference type="PANTHER" id="PTHR43085:SF1">
    <property type="entry name" value="PSEUDOURIDINE KINASE-RELATED"/>
    <property type="match status" value="1"/>
</dbReference>
<dbReference type="AlphaFoldDB" id="A0A411Z7H6"/>
<dbReference type="SUPFAM" id="SSF53613">
    <property type="entry name" value="Ribokinase-like"/>
    <property type="match status" value="1"/>
</dbReference>
<evidence type="ECO:0000256" key="5">
    <source>
        <dbReference type="ARBA" id="ARBA00022840"/>
    </source>
</evidence>
<dbReference type="EMBL" id="QWEY01000001">
    <property type="protein sequence ID" value="RGP38952.1"/>
    <property type="molecule type" value="Genomic_DNA"/>
</dbReference>
<comment type="similarity">
    <text evidence="1">Belongs to the carbohydrate kinase PfkB family.</text>
</comment>
<sequence length="307" mass="31845">MILSCGEALIDMLPRTSTQGEACFAPYAGGAVFNTAIALGRLGTPSAFFSGVSTDMLGDILADTLTASQVDTQYLARSDRPTTVAFVKLVNGQATYAFYDEATAGRMLSPGQLPTLPDTVSTLFFGGISLVNDPAASTYEALQAREAAARVTMIDPNIRPGFIAGKEAEYRARIERMIARADIVKLSDEDLHWLMGAGDLSTLARQIIATGPKLVFITEGAAGARALTATQNRFFAATPVTVADTVGAGDTFNAGALSALHAAGALTKAALTSLPDATLDAALSLGTRAAAITVSRPGANPPWANEL</sequence>
<dbReference type="InterPro" id="IPR029056">
    <property type="entry name" value="Ribokinase-like"/>
</dbReference>
<keyword evidence="2" id="KW-0808">Transferase</keyword>
<organism evidence="7 8">
    <name type="scientific">Pseudotabrizicola alkalilacus</name>
    <dbReference type="NCBI Taxonomy" id="2305252"/>
    <lineage>
        <taxon>Bacteria</taxon>
        <taxon>Pseudomonadati</taxon>
        <taxon>Pseudomonadota</taxon>
        <taxon>Alphaproteobacteria</taxon>
        <taxon>Rhodobacterales</taxon>
        <taxon>Paracoccaceae</taxon>
        <taxon>Pseudotabrizicola</taxon>
    </lineage>
</organism>
<keyword evidence="4 7" id="KW-0418">Kinase</keyword>
<protein>
    <submittedName>
        <fullName evidence="7">Carbohydrate kinase</fullName>
    </submittedName>
</protein>
<keyword evidence="8" id="KW-1185">Reference proteome</keyword>
<gene>
    <name evidence="7" type="ORF">D1012_02230</name>
</gene>
<evidence type="ECO:0000256" key="1">
    <source>
        <dbReference type="ARBA" id="ARBA00010688"/>
    </source>
</evidence>
<evidence type="ECO:0000256" key="2">
    <source>
        <dbReference type="ARBA" id="ARBA00022679"/>
    </source>
</evidence>
<comment type="caution">
    <text evidence="7">The sequence shown here is derived from an EMBL/GenBank/DDBJ whole genome shotgun (WGS) entry which is preliminary data.</text>
</comment>
<evidence type="ECO:0000259" key="6">
    <source>
        <dbReference type="Pfam" id="PF00294"/>
    </source>
</evidence>
<evidence type="ECO:0000256" key="4">
    <source>
        <dbReference type="ARBA" id="ARBA00022777"/>
    </source>
</evidence>
<dbReference type="InterPro" id="IPR002173">
    <property type="entry name" value="Carboh/pur_kinase_PfkB_CS"/>
</dbReference>
<keyword evidence="3" id="KW-0547">Nucleotide-binding</keyword>
<dbReference type="Pfam" id="PF00294">
    <property type="entry name" value="PfkB"/>
    <property type="match status" value="1"/>
</dbReference>
<dbReference type="Proteomes" id="UP000284547">
    <property type="component" value="Unassembled WGS sequence"/>
</dbReference>
<dbReference type="RefSeq" id="WP_118149683.1">
    <property type="nucleotide sequence ID" value="NZ_QWEY01000001.1"/>
</dbReference>
<name>A0A411Z7H6_9RHOB</name>
<dbReference type="GO" id="GO:0016301">
    <property type="term" value="F:kinase activity"/>
    <property type="evidence" value="ECO:0007669"/>
    <property type="project" value="UniProtKB-KW"/>
</dbReference>
<evidence type="ECO:0000313" key="7">
    <source>
        <dbReference type="EMBL" id="RGP38952.1"/>
    </source>
</evidence>
<dbReference type="OrthoDB" id="9795789at2"/>
<dbReference type="PROSITE" id="PS00584">
    <property type="entry name" value="PFKB_KINASES_2"/>
    <property type="match status" value="1"/>
</dbReference>
<evidence type="ECO:0000256" key="3">
    <source>
        <dbReference type="ARBA" id="ARBA00022741"/>
    </source>
</evidence>